<dbReference type="PANTHER" id="PTHR15863:SF2">
    <property type="entry name" value="MRN COMPLEX-INTERACTING PROTEIN"/>
    <property type="match status" value="1"/>
</dbReference>
<dbReference type="PANTHER" id="PTHR15863">
    <property type="entry name" value="MRN COMPLEX-INTERACTING PROTEIN"/>
    <property type="match status" value="1"/>
</dbReference>
<proteinExistence type="predicted"/>
<dbReference type="OrthoDB" id="5960226at2759"/>
<name>A0A1R3K3U8_COCAP</name>
<gene>
    <name evidence="2" type="ORF">CCACVL1_03015</name>
</gene>
<accession>A0A1R3K3U8</accession>
<keyword evidence="3" id="KW-1185">Reference proteome</keyword>
<reference evidence="2 3" key="1">
    <citation type="submission" date="2013-09" db="EMBL/GenBank/DDBJ databases">
        <title>Corchorus capsularis genome sequencing.</title>
        <authorList>
            <person name="Alam M."/>
            <person name="Haque M.S."/>
            <person name="Islam M.S."/>
            <person name="Emdad E.M."/>
            <person name="Islam M.M."/>
            <person name="Ahmed B."/>
            <person name="Halim A."/>
            <person name="Hossen Q.M.M."/>
            <person name="Hossain M.Z."/>
            <person name="Ahmed R."/>
            <person name="Khan M.M."/>
            <person name="Islam R."/>
            <person name="Rashid M.M."/>
            <person name="Khan S.A."/>
            <person name="Rahman M.S."/>
            <person name="Alam M."/>
        </authorList>
    </citation>
    <scope>NUCLEOTIDE SEQUENCE [LARGE SCALE GENOMIC DNA]</scope>
    <source>
        <strain evidence="3">cv. CVL-1</strain>
        <tissue evidence="2">Whole seedling</tissue>
    </source>
</reference>
<dbReference type="STRING" id="210143.A0A1R3K3U8"/>
<dbReference type="GO" id="GO:0007095">
    <property type="term" value="P:mitotic G2 DNA damage checkpoint signaling"/>
    <property type="evidence" value="ECO:0007669"/>
    <property type="project" value="TreeGrafter"/>
</dbReference>
<feature type="region of interest" description="Disordered" evidence="1">
    <location>
        <begin position="84"/>
        <end position="105"/>
    </location>
</feature>
<comment type="caution">
    <text evidence="2">The sequence shown here is derived from an EMBL/GenBank/DDBJ whole genome shotgun (WGS) entry which is preliminary data.</text>
</comment>
<sequence>MAKDLRSFVQTFNMSRKFTDQDQPFDPDIEAGDLENQRKRRSDWTEYMDPEDYRDDRVALQEEERGGDDLEPKIVTELPPKEKFKRPKLNNCESGEDGDGQFYKPVFSKRNSRNDLLISQDDKAMPIKQQQQAMGDITTGIGELRDSKAATAKGNSKWRDYITEQGDFGITNCWTFGLCTHDSLAQHRLLSWKLELSKEKASPSIVKQEKIAMLNKSCFSYTNFKDDMMKKWGDAVLETESNYQMVEDDIHPDFI</sequence>
<dbReference type="Proteomes" id="UP000188268">
    <property type="component" value="Unassembled WGS sequence"/>
</dbReference>
<dbReference type="GO" id="GO:0005634">
    <property type="term" value="C:nucleus"/>
    <property type="evidence" value="ECO:0007669"/>
    <property type="project" value="TreeGrafter"/>
</dbReference>
<evidence type="ECO:0000256" key="1">
    <source>
        <dbReference type="SAM" id="MobiDB-lite"/>
    </source>
</evidence>
<dbReference type="AlphaFoldDB" id="A0A1R3K3U8"/>
<dbReference type="EMBL" id="AWWV01006355">
    <property type="protein sequence ID" value="OMP01741.1"/>
    <property type="molecule type" value="Genomic_DNA"/>
</dbReference>
<dbReference type="Gramene" id="OMP01741">
    <property type="protein sequence ID" value="OMP01741"/>
    <property type="gene ID" value="CCACVL1_03015"/>
</dbReference>
<dbReference type="InterPro" id="IPR032739">
    <property type="entry name" value="MRNIP"/>
</dbReference>
<evidence type="ECO:0000313" key="2">
    <source>
        <dbReference type="EMBL" id="OMP01741.1"/>
    </source>
</evidence>
<feature type="compositionally biased region" description="Acidic residues" evidence="1">
    <location>
        <begin position="23"/>
        <end position="33"/>
    </location>
</feature>
<dbReference type="GO" id="GO:0003682">
    <property type="term" value="F:chromatin binding"/>
    <property type="evidence" value="ECO:0007669"/>
    <property type="project" value="TreeGrafter"/>
</dbReference>
<protein>
    <submittedName>
        <fullName evidence="2">Uncharacterized protein</fullName>
    </submittedName>
</protein>
<dbReference type="OMA" id="SCAICNQ"/>
<evidence type="ECO:0000313" key="3">
    <source>
        <dbReference type="Proteomes" id="UP000188268"/>
    </source>
</evidence>
<feature type="region of interest" description="Disordered" evidence="1">
    <location>
        <begin position="16"/>
        <end position="55"/>
    </location>
</feature>
<organism evidence="2 3">
    <name type="scientific">Corchorus capsularis</name>
    <name type="common">Jute</name>
    <dbReference type="NCBI Taxonomy" id="210143"/>
    <lineage>
        <taxon>Eukaryota</taxon>
        <taxon>Viridiplantae</taxon>
        <taxon>Streptophyta</taxon>
        <taxon>Embryophyta</taxon>
        <taxon>Tracheophyta</taxon>
        <taxon>Spermatophyta</taxon>
        <taxon>Magnoliopsida</taxon>
        <taxon>eudicotyledons</taxon>
        <taxon>Gunneridae</taxon>
        <taxon>Pentapetalae</taxon>
        <taxon>rosids</taxon>
        <taxon>malvids</taxon>
        <taxon>Malvales</taxon>
        <taxon>Malvaceae</taxon>
        <taxon>Grewioideae</taxon>
        <taxon>Apeibeae</taxon>
        <taxon>Corchorus</taxon>
    </lineage>
</organism>